<evidence type="ECO:0000313" key="3">
    <source>
        <dbReference type="Proteomes" id="UP000664369"/>
    </source>
</evidence>
<proteinExistence type="predicted"/>
<sequence>MPLLLNKTSPIEFGLWIFSIPALGLYVGFLALLVNHKSFGWRLIGFLVAVAVALFGLFLYKYLTWWSSILMFSPLLTGMYGVYFMPRKASVKQ</sequence>
<dbReference type="RefSeq" id="WP_208178715.1">
    <property type="nucleotide sequence ID" value="NZ_JAGETZ010000023.1"/>
</dbReference>
<gene>
    <name evidence="2" type="ORF">J4E00_28190</name>
</gene>
<evidence type="ECO:0000313" key="2">
    <source>
        <dbReference type="EMBL" id="MBO2012975.1"/>
    </source>
</evidence>
<keyword evidence="3" id="KW-1185">Reference proteome</keyword>
<feature type="transmembrane region" description="Helical" evidence="1">
    <location>
        <begin position="41"/>
        <end position="59"/>
    </location>
</feature>
<name>A0ABS3QNW4_9BACT</name>
<feature type="transmembrane region" description="Helical" evidence="1">
    <location>
        <begin position="13"/>
        <end position="34"/>
    </location>
</feature>
<keyword evidence="1" id="KW-0812">Transmembrane</keyword>
<dbReference type="EMBL" id="JAGETZ010000023">
    <property type="protein sequence ID" value="MBO2012975.1"/>
    <property type="molecule type" value="Genomic_DNA"/>
</dbReference>
<evidence type="ECO:0008006" key="4">
    <source>
        <dbReference type="Google" id="ProtNLM"/>
    </source>
</evidence>
<keyword evidence="1" id="KW-0472">Membrane</keyword>
<protein>
    <recommendedName>
        <fullName evidence="4">DUF2651 domain-containing protein</fullName>
    </recommendedName>
</protein>
<keyword evidence="1" id="KW-1133">Transmembrane helix</keyword>
<reference evidence="2 3" key="1">
    <citation type="submission" date="2021-03" db="EMBL/GenBank/DDBJ databases">
        <authorList>
            <person name="Kim M.K."/>
        </authorList>
    </citation>
    <scope>NUCLEOTIDE SEQUENCE [LARGE SCALE GENOMIC DNA]</scope>
    <source>
        <strain evidence="2 3">BT442</strain>
    </source>
</reference>
<comment type="caution">
    <text evidence="2">The sequence shown here is derived from an EMBL/GenBank/DDBJ whole genome shotgun (WGS) entry which is preliminary data.</text>
</comment>
<organism evidence="2 3">
    <name type="scientific">Hymenobacter negativus</name>
    <dbReference type="NCBI Taxonomy" id="2795026"/>
    <lineage>
        <taxon>Bacteria</taxon>
        <taxon>Pseudomonadati</taxon>
        <taxon>Bacteroidota</taxon>
        <taxon>Cytophagia</taxon>
        <taxon>Cytophagales</taxon>
        <taxon>Hymenobacteraceae</taxon>
        <taxon>Hymenobacter</taxon>
    </lineage>
</organism>
<accession>A0ABS3QNW4</accession>
<dbReference type="Proteomes" id="UP000664369">
    <property type="component" value="Unassembled WGS sequence"/>
</dbReference>
<feature type="transmembrane region" description="Helical" evidence="1">
    <location>
        <begin position="65"/>
        <end position="85"/>
    </location>
</feature>
<evidence type="ECO:0000256" key="1">
    <source>
        <dbReference type="SAM" id="Phobius"/>
    </source>
</evidence>